<feature type="transmembrane region" description="Helical" evidence="1">
    <location>
        <begin position="146"/>
        <end position="168"/>
    </location>
</feature>
<proteinExistence type="predicted"/>
<keyword evidence="1" id="KW-1133">Transmembrane helix</keyword>
<reference evidence="3" key="1">
    <citation type="submission" date="2020-11" db="EMBL/GenBank/DDBJ databases">
        <title>Carbohydrate-dependent, anaerobic sulfur respiration: A novel catabolism in halophilic archaea.</title>
        <authorList>
            <person name="Sorokin D.Y."/>
            <person name="Messina E."/>
            <person name="Smedile F."/>
            <person name="La Cono V."/>
            <person name="Hallsworth J.E."/>
            <person name="Yakimov M.M."/>
        </authorList>
    </citation>
    <scope>NUCLEOTIDE SEQUENCE</scope>
    <source>
        <strain evidence="3">HSR-Bgl</strain>
    </source>
</reference>
<evidence type="ECO:0000313" key="4">
    <source>
        <dbReference type="Proteomes" id="UP000663305"/>
    </source>
</evidence>
<dbReference type="GeneID" id="68860837"/>
<dbReference type="EMBL" id="CP064789">
    <property type="protein sequence ID" value="QSG11725.1"/>
    <property type="molecule type" value="Genomic_DNA"/>
</dbReference>
<gene>
    <name evidence="3" type="ORF">HSBGL_1303</name>
</gene>
<dbReference type="AlphaFoldDB" id="A0A897NJU8"/>
<evidence type="ECO:0000256" key="1">
    <source>
        <dbReference type="SAM" id="Phobius"/>
    </source>
</evidence>
<protein>
    <submittedName>
        <fullName evidence="3">Putative trancriptional regulator, ArsR family</fullName>
    </submittedName>
</protein>
<keyword evidence="1" id="KW-0812">Transmembrane</keyword>
<keyword evidence="1" id="KW-0472">Membrane</keyword>
<evidence type="ECO:0000259" key="2">
    <source>
        <dbReference type="Pfam" id="PF24035"/>
    </source>
</evidence>
<feature type="domain" description="DUF7344" evidence="2">
    <location>
        <begin position="17"/>
        <end position="91"/>
    </location>
</feature>
<name>A0A897NJU8_9EURY</name>
<sequence>MGENTTATERLSRDEIFDLLSSSRRRYVIAHLLDHPEGVTLRELSRAIAARENDCSVDEVTKKQRKRVYVSLHQTHVPKLSNAGVIDRVDDRIVPGDRAPDLAPYLTGPGAHRPWYLYYLAVVLVGGLAFALVWLEAPVFAAVETITVAVVVLLVIAVLTGVYVWSSWNTGVISGLRRR</sequence>
<dbReference type="Pfam" id="PF24035">
    <property type="entry name" value="DUF7344"/>
    <property type="match status" value="1"/>
</dbReference>
<dbReference type="InterPro" id="IPR055768">
    <property type="entry name" value="DUF7344"/>
</dbReference>
<accession>A0A897NJU8</accession>
<organism evidence="3 4">
    <name type="scientific">Halapricum desulfuricans</name>
    <dbReference type="NCBI Taxonomy" id="2841257"/>
    <lineage>
        <taxon>Archaea</taxon>
        <taxon>Methanobacteriati</taxon>
        <taxon>Methanobacteriota</taxon>
        <taxon>Stenosarchaea group</taxon>
        <taxon>Halobacteria</taxon>
        <taxon>Halobacteriales</taxon>
        <taxon>Haloarculaceae</taxon>
        <taxon>Halapricum</taxon>
    </lineage>
</organism>
<dbReference type="Proteomes" id="UP000663305">
    <property type="component" value="Chromosome"/>
</dbReference>
<feature type="transmembrane region" description="Helical" evidence="1">
    <location>
        <begin position="115"/>
        <end position="134"/>
    </location>
</feature>
<evidence type="ECO:0000313" key="3">
    <source>
        <dbReference type="EMBL" id="QSG11725.1"/>
    </source>
</evidence>
<dbReference type="RefSeq" id="WP_229126278.1">
    <property type="nucleotide sequence ID" value="NZ_CP064789.1"/>
</dbReference>